<evidence type="ECO:0000313" key="2">
    <source>
        <dbReference type="Proteomes" id="UP000825483"/>
    </source>
</evidence>
<sequence>MILTGPSATIYNRGMGKLKKKFTEEQEWSYKHDFPFEEVCGTYHVLAKLIAPRLRRFKALDKHGNAPGFKGIAEWNNGIQKMTDAFELLEDTKALSDEENKKVAEGLTLFCKYFRYLWD</sequence>
<comment type="caution">
    <text evidence="1">The sequence shown here is derived from an EMBL/GenBank/DDBJ whole genome shotgun (WGS) entry which is preliminary data.</text>
</comment>
<dbReference type="Proteomes" id="UP000825483">
    <property type="component" value="Unassembled WGS sequence"/>
</dbReference>
<proteinExistence type="predicted"/>
<dbReference type="EMBL" id="BPUB01000001">
    <property type="protein sequence ID" value="GJG57701.1"/>
    <property type="molecule type" value="Genomic_DNA"/>
</dbReference>
<organism evidence="1 2">
    <name type="scientific">Prevotella lacticifex</name>
    <dbReference type="NCBI Taxonomy" id="2854755"/>
    <lineage>
        <taxon>Bacteria</taxon>
        <taxon>Pseudomonadati</taxon>
        <taxon>Bacteroidota</taxon>
        <taxon>Bacteroidia</taxon>
        <taxon>Bacteroidales</taxon>
        <taxon>Prevotellaceae</taxon>
        <taxon>Prevotella</taxon>
    </lineage>
</organism>
<name>A0A9R1C7Z4_9BACT</name>
<accession>A0A9R1C7Z4</accession>
<keyword evidence="2" id="KW-1185">Reference proteome</keyword>
<gene>
    <name evidence="1" type="ORF">PRLR5076_05520</name>
</gene>
<reference evidence="1" key="1">
    <citation type="journal article" date="2022" name="Int. J. Syst. Evol. Microbiol.">
        <title>Prevotella lacticifex sp. nov., isolated from the rumen of cows.</title>
        <authorList>
            <person name="Shinkai T."/>
            <person name="Ikeyama N."/>
            <person name="Kumagai M."/>
            <person name="Ohmori H."/>
            <person name="Sakamoto M."/>
            <person name="Ohkuma M."/>
            <person name="Mitsumori M."/>
        </authorList>
    </citation>
    <scope>NUCLEOTIDE SEQUENCE</scope>
    <source>
        <strain evidence="1">R5076</strain>
    </source>
</reference>
<protein>
    <submittedName>
        <fullName evidence="1">Uncharacterized protein</fullName>
    </submittedName>
</protein>
<dbReference type="AlphaFoldDB" id="A0A9R1C7Z4"/>
<evidence type="ECO:0000313" key="1">
    <source>
        <dbReference type="EMBL" id="GJG57701.1"/>
    </source>
</evidence>